<dbReference type="Proteomes" id="UP000887565">
    <property type="component" value="Unplaced"/>
</dbReference>
<evidence type="ECO:0000313" key="2">
    <source>
        <dbReference type="WBParaSite" id="nRc.2.0.1.t43523-RA"/>
    </source>
</evidence>
<accession>A0A915L197</accession>
<organism evidence="1 2">
    <name type="scientific">Romanomermis culicivorax</name>
    <name type="common">Nematode worm</name>
    <dbReference type="NCBI Taxonomy" id="13658"/>
    <lineage>
        <taxon>Eukaryota</taxon>
        <taxon>Metazoa</taxon>
        <taxon>Ecdysozoa</taxon>
        <taxon>Nematoda</taxon>
        <taxon>Enoplea</taxon>
        <taxon>Dorylaimia</taxon>
        <taxon>Mermithida</taxon>
        <taxon>Mermithoidea</taxon>
        <taxon>Mermithidae</taxon>
        <taxon>Romanomermis</taxon>
    </lineage>
</organism>
<dbReference type="WBParaSite" id="nRc.2.0.1.t43523-RA">
    <property type="protein sequence ID" value="nRc.2.0.1.t43523-RA"/>
    <property type="gene ID" value="nRc.2.0.1.g43523"/>
</dbReference>
<evidence type="ECO:0000313" key="1">
    <source>
        <dbReference type="Proteomes" id="UP000887565"/>
    </source>
</evidence>
<protein>
    <submittedName>
        <fullName evidence="2">Uncharacterized protein</fullName>
    </submittedName>
</protein>
<sequence length="127" mass="13972">MKMEDNRHYSGLSLEHKNPKIFLALRAEIWTIPGLGNYIKLTSPKKRLRLAIRLKNPARVAQSLSMWPTISGEAGSYGTSIPSNGSRGVESVGGMEHISKLANEIGSKHGKPSESSIIGLQRNIFFL</sequence>
<dbReference type="AlphaFoldDB" id="A0A915L197"/>
<keyword evidence="1" id="KW-1185">Reference proteome</keyword>
<name>A0A915L197_ROMCU</name>
<proteinExistence type="predicted"/>
<reference evidence="2" key="1">
    <citation type="submission" date="2022-11" db="UniProtKB">
        <authorList>
            <consortium name="WormBaseParasite"/>
        </authorList>
    </citation>
    <scope>IDENTIFICATION</scope>
</reference>